<reference evidence="2" key="1">
    <citation type="submission" date="2017-09" db="EMBL/GenBank/DDBJ databases">
        <title>Contemporary evolution of a Lepidopteran species, Heliothis virescens, in response to modern agricultural practices.</title>
        <authorList>
            <person name="Fritz M.L."/>
            <person name="Deyonke A.M."/>
            <person name="Papanicolaou A."/>
            <person name="Micinski S."/>
            <person name="Westbrook J."/>
            <person name="Gould F."/>
        </authorList>
    </citation>
    <scope>NUCLEOTIDE SEQUENCE [LARGE SCALE GENOMIC DNA]</scope>
    <source>
        <strain evidence="2">HvINT-</strain>
        <tissue evidence="2">Whole body</tissue>
    </source>
</reference>
<comment type="caution">
    <text evidence="2">The sequence shown here is derived from an EMBL/GenBank/DDBJ whole genome shotgun (WGS) entry which is preliminary data.</text>
</comment>
<dbReference type="InterPro" id="IPR026832">
    <property type="entry name" value="Asteroid"/>
</dbReference>
<comment type="similarity">
    <text evidence="1">Belongs to the asteroid family.</text>
</comment>
<evidence type="ECO:0008006" key="3">
    <source>
        <dbReference type="Google" id="ProtNLM"/>
    </source>
</evidence>
<organism evidence="2">
    <name type="scientific">Heliothis virescens</name>
    <name type="common">Tobacco budworm moth</name>
    <dbReference type="NCBI Taxonomy" id="7102"/>
    <lineage>
        <taxon>Eukaryota</taxon>
        <taxon>Metazoa</taxon>
        <taxon>Ecdysozoa</taxon>
        <taxon>Arthropoda</taxon>
        <taxon>Hexapoda</taxon>
        <taxon>Insecta</taxon>
        <taxon>Pterygota</taxon>
        <taxon>Neoptera</taxon>
        <taxon>Endopterygota</taxon>
        <taxon>Lepidoptera</taxon>
        <taxon>Glossata</taxon>
        <taxon>Ditrysia</taxon>
        <taxon>Noctuoidea</taxon>
        <taxon>Noctuidae</taxon>
        <taxon>Heliothinae</taxon>
        <taxon>Heliothis</taxon>
    </lineage>
</organism>
<evidence type="ECO:0000313" key="2">
    <source>
        <dbReference type="EMBL" id="PCG76914.1"/>
    </source>
</evidence>
<gene>
    <name evidence="2" type="ORF">B5V51_8440</name>
</gene>
<proteinExistence type="inferred from homology"/>
<protein>
    <recommendedName>
        <fullName evidence="3">Asteroid domain-containing protein</fullName>
    </recommendedName>
</protein>
<dbReference type="AlphaFoldDB" id="A0A2A4JZ46"/>
<name>A0A2A4JZ46_HELVI</name>
<evidence type="ECO:0000256" key="1">
    <source>
        <dbReference type="ARBA" id="ARBA00007398"/>
    </source>
</evidence>
<dbReference type="PANTHER" id="PTHR15665">
    <property type="entry name" value="ASTEROID PROTEIN"/>
    <property type="match status" value="1"/>
</dbReference>
<dbReference type="EMBL" id="NWSH01000370">
    <property type="protein sequence ID" value="PCG76914.1"/>
    <property type="molecule type" value="Genomic_DNA"/>
</dbReference>
<dbReference type="STRING" id="7102.A0A2A4JZ46"/>
<accession>A0A2A4JZ46</accession>
<dbReference type="SUPFAM" id="SSF88723">
    <property type="entry name" value="PIN domain-like"/>
    <property type="match status" value="1"/>
</dbReference>
<sequence>MKFTALRHYIRNKNLEAPHTLSDCDLVIDGDSFFKGTYRSSRCQYILGPDCDKYADHIMKLLTAFIDNDVKCYVIFRGVHKYDLEKRKEIHQSIIDDRQESSVDHVEYFTPALVNVVQKQVLEKMDIKYFVCEQDSLGAIVGVARKLKCPVLTDNLEYSLFGVSCIPTNSVQYHNSATKLKCEIYGHEEVKTAFGVYNKMPVVLALFNESGDYLDSLKQVIQYVGSDVVGPVVRWVKRQREATLFSKIANSIDDEDQNRIFKEVYEKIQIIYCYPLCNLAVKYFQRDKAHDLLRDDKKWLAKAVACGRIALPYVTLRKHGFVCGSTLMFDGKQPDALLPAMDIIAYSHCLLTNSQVSKITFLERKGKKCSVKKIETFWDRDISNRDLFTKYRVGKKLKTTTPQAFDLFLEEVLPGYKFENLLLSVPEDCRILIITLVYYIVKKNKDFVNGAYCILLSYFMLGRVSKNVDSLQKKLLSPGSKDSEVFYNRLQFLFEKVNLKLKYDSAAVHSFSEFIHCLQHMNYLNKLCGEKIRCTIFHETYNATFIYNTYLFMKDRNHLINFLVSKFGDSVPMKKFKNIIDAFENCLSVKCSCD</sequence>
<dbReference type="PANTHER" id="PTHR15665:SF1">
    <property type="entry name" value="PROTEIN ASTEROID HOMOLOG 1"/>
    <property type="match status" value="1"/>
</dbReference>
<dbReference type="Gene3D" id="3.40.50.1010">
    <property type="entry name" value="5'-nuclease"/>
    <property type="match status" value="1"/>
</dbReference>
<dbReference type="InterPro" id="IPR029060">
    <property type="entry name" value="PIN-like_dom_sf"/>
</dbReference>